<keyword evidence="8" id="KW-0328">Glycosyltransferase</keyword>
<dbReference type="EC" id="2.4.2.2" evidence="6"/>
<dbReference type="InterPro" id="IPR018090">
    <property type="entry name" value="Pyrmidine_PPas_bac/euk"/>
</dbReference>
<dbReference type="PIRSF" id="PIRSF000478">
    <property type="entry name" value="TP_PyNP"/>
    <property type="match status" value="1"/>
</dbReference>
<gene>
    <name evidence="13" type="ORF">C8J48_1185</name>
</gene>
<dbReference type="InterPro" id="IPR013102">
    <property type="entry name" value="PYNP_C"/>
</dbReference>
<comment type="cofactor">
    <cofactor evidence="2">
        <name>K(+)</name>
        <dbReference type="ChEBI" id="CHEBI:29103"/>
    </cofactor>
</comment>
<evidence type="ECO:0000256" key="1">
    <source>
        <dbReference type="ARBA" id="ARBA00001066"/>
    </source>
</evidence>
<dbReference type="InterPro" id="IPR035902">
    <property type="entry name" value="Nuc_phospho_transferase"/>
</dbReference>
<dbReference type="SUPFAM" id="SSF54680">
    <property type="entry name" value="Pyrimidine nucleoside phosphorylase C-terminal domain"/>
    <property type="match status" value="1"/>
</dbReference>
<dbReference type="Gene3D" id="1.20.970.10">
    <property type="entry name" value="Transferase, Pyrimidine Nucleoside Phosphorylase, Chain C"/>
    <property type="match status" value="1"/>
</dbReference>
<dbReference type="InterPro" id="IPR017459">
    <property type="entry name" value="Glycosyl_Trfase_fam3_N_dom"/>
</dbReference>
<comment type="catalytic activity">
    <reaction evidence="10">
        <text>uridine + phosphate = alpha-D-ribose 1-phosphate + uracil</text>
        <dbReference type="Rhea" id="RHEA:24388"/>
        <dbReference type="ChEBI" id="CHEBI:16704"/>
        <dbReference type="ChEBI" id="CHEBI:17568"/>
        <dbReference type="ChEBI" id="CHEBI:43474"/>
        <dbReference type="ChEBI" id="CHEBI:57720"/>
        <dbReference type="EC" id="2.4.2.2"/>
    </reaction>
</comment>
<dbReference type="InterPro" id="IPR036320">
    <property type="entry name" value="Glycosyl_Trfase_fam3_N_dom_sf"/>
</dbReference>
<dbReference type="InterPro" id="IPR036566">
    <property type="entry name" value="PYNP-like_C_sf"/>
</dbReference>
<comment type="catalytic activity">
    <reaction evidence="1">
        <text>2'-deoxyuridine + phosphate = 2-deoxy-alpha-D-ribose 1-phosphate + uracil</text>
        <dbReference type="Rhea" id="RHEA:22824"/>
        <dbReference type="ChEBI" id="CHEBI:16450"/>
        <dbReference type="ChEBI" id="CHEBI:17568"/>
        <dbReference type="ChEBI" id="CHEBI:43474"/>
        <dbReference type="ChEBI" id="CHEBI:57259"/>
        <dbReference type="EC" id="2.4.2.2"/>
    </reaction>
</comment>
<sequence>MRASEMIRKKRDGVALSSDELRFLIQGYAEGKIPDYQLSAWAMAVYFQGMDARETADLTLEMVRSGDEVNLSSIRGIKVDKHSTGGVGDTTTLVLGPMVAACGVPVAKLSGRGLGHTGGTVDKLESFPGFSTSLSIDAFIQQVNDIGIALMGQTADLTPADKQLYALRDVTATVDSIPLIASSIMSKKIAAGADAIVLDVKTGAGAFMKTEERARELAEAMVRIGKHVGRRTIAVISDMDQPLGRAVGNALEVREAIETLRGEGPPDLTELCLELGAYMLILGGRADTPEEAKALLRARINDGTALDQLRRFVQAQGGDTRVVDHPDLLPQADEVIAVKAKRSGTVAAMEAETIGLCAMKLGAGRETKESTIDHGVGIELEKKVGDSVQAGDTLATLHIRKGGPVAEVSETLQSAISITDTNVSPPVQIKGVVTPDDV</sequence>
<dbReference type="SMART" id="SM00941">
    <property type="entry name" value="PYNP_C"/>
    <property type="match status" value="1"/>
</dbReference>
<dbReference type="EMBL" id="PZZP01000001">
    <property type="protein sequence ID" value="PTM58600.1"/>
    <property type="molecule type" value="Genomic_DNA"/>
</dbReference>
<protein>
    <recommendedName>
        <fullName evidence="7">Pyrimidine-nucleoside phosphorylase</fullName>
        <ecNumber evidence="6">2.4.2.2</ecNumber>
    </recommendedName>
</protein>
<evidence type="ECO:0000256" key="9">
    <source>
        <dbReference type="ARBA" id="ARBA00022679"/>
    </source>
</evidence>
<comment type="function">
    <text evidence="3">Catalyzes phosphorolysis of the pyrimidine nucleosides uridine, thymidine and 2'-deoxyuridine with the formation of the corresponding pyrimidine base and ribose-1-phosphate.</text>
</comment>
<comment type="catalytic activity">
    <reaction evidence="11">
        <text>thymidine + phosphate = 2-deoxy-alpha-D-ribose 1-phosphate + thymine</text>
        <dbReference type="Rhea" id="RHEA:16037"/>
        <dbReference type="ChEBI" id="CHEBI:17748"/>
        <dbReference type="ChEBI" id="CHEBI:17821"/>
        <dbReference type="ChEBI" id="CHEBI:43474"/>
        <dbReference type="ChEBI" id="CHEBI:57259"/>
        <dbReference type="EC" id="2.4.2.2"/>
    </reaction>
</comment>
<keyword evidence="14" id="KW-1185">Reference proteome</keyword>
<dbReference type="PANTHER" id="PTHR10515">
    <property type="entry name" value="THYMIDINE PHOSPHORYLASE"/>
    <property type="match status" value="1"/>
</dbReference>
<dbReference type="PROSITE" id="PS00647">
    <property type="entry name" value="THYMID_PHOSPHORYLASE"/>
    <property type="match status" value="1"/>
</dbReference>
<dbReference type="RefSeq" id="WP_107725385.1">
    <property type="nucleotide sequence ID" value="NZ_PZZP01000001.1"/>
</dbReference>
<evidence type="ECO:0000313" key="13">
    <source>
        <dbReference type="EMBL" id="PTM58600.1"/>
    </source>
</evidence>
<reference evidence="13 14" key="1">
    <citation type="submission" date="2018-04" db="EMBL/GenBank/DDBJ databases">
        <title>Genomic Encyclopedia of Archaeal and Bacterial Type Strains, Phase II (KMG-II): from individual species to whole genera.</title>
        <authorList>
            <person name="Goeker M."/>
        </authorList>
    </citation>
    <scope>NUCLEOTIDE SEQUENCE [LARGE SCALE GENOMIC DNA]</scope>
    <source>
        <strain evidence="13 14">DSM 45169</strain>
    </source>
</reference>
<evidence type="ECO:0000256" key="2">
    <source>
        <dbReference type="ARBA" id="ARBA00001958"/>
    </source>
</evidence>
<evidence type="ECO:0000256" key="10">
    <source>
        <dbReference type="ARBA" id="ARBA00048453"/>
    </source>
</evidence>
<proteinExistence type="inferred from homology"/>
<dbReference type="SUPFAM" id="SSF47648">
    <property type="entry name" value="Nucleoside phosphorylase/phosphoribosyltransferase N-terminal domain"/>
    <property type="match status" value="1"/>
</dbReference>
<dbReference type="Pfam" id="PF00591">
    <property type="entry name" value="Glycos_transf_3"/>
    <property type="match status" value="1"/>
</dbReference>
<dbReference type="NCBIfam" id="NF004490">
    <property type="entry name" value="PRK05820.1"/>
    <property type="match status" value="1"/>
</dbReference>
<dbReference type="GO" id="GO:0006213">
    <property type="term" value="P:pyrimidine nucleoside metabolic process"/>
    <property type="evidence" value="ECO:0007669"/>
    <property type="project" value="InterPro"/>
</dbReference>
<dbReference type="GO" id="GO:0004645">
    <property type="term" value="F:1,4-alpha-oligoglucan phosphorylase activity"/>
    <property type="evidence" value="ECO:0007669"/>
    <property type="project" value="InterPro"/>
</dbReference>
<dbReference type="NCBIfam" id="TIGR02644">
    <property type="entry name" value="Y_phosphoryl"/>
    <property type="match status" value="1"/>
</dbReference>
<name>A0A2T4Z9N5_9BACL</name>
<dbReference type="Gene3D" id="3.40.1030.10">
    <property type="entry name" value="Nucleoside phosphorylase/phosphoribosyltransferase catalytic domain"/>
    <property type="match status" value="1"/>
</dbReference>
<dbReference type="AlphaFoldDB" id="A0A2T4Z9N5"/>
<dbReference type="GO" id="GO:0009032">
    <property type="term" value="F:thymidine phosphorylase activity"/>
    <property type="evidence" value="ECO:0007669"/>
    <property type="project" value="TreeGrafter"/>
</dbReference>
<dbReference type="OrthoDB" id="9763887at2"/>
<dbReference type="Proteomes" id="UP000241639">
    <property type="component" value="Unassembled WGS sequence"/>
</dbReference>
<dbReference type="Gene3D" id="3.90.1170.30">
    <property type="entry name" value="Pyrimidine nucleoside phosphorylase-like, C-terminal domain"/>
    <property type="match status" value="1"/>
</dbReference>
<accession>A0A2T4Z9N5</accession>
<comment type="similarity">
    <text evidence="4">Belongs to the thymidine/pyrimidine-nucleoside phosphorylase family.</text>
</comment>
<organism evidence="13 14">
    <name type="scientific">Desmospora activa DSM 45169</name>
    <dbReference type="NCBI Taxonomy" id="1121389"/>
    <lineage>
        <taxon>Bacteria</taxon>
        <taxon>Bacillati</taxon>
        <taxon>Bacillota</taxon>
        <taxon>Bacilli</taxon>
        <taxon>Bacillales</taxon>
        <taxon>Thermoactinomycetaceae</taxon>
        <taxon>Desmospora</taxon>
    </lineage>
</organism>
<evidence type="ECO:0000256" key="11">
    <source>
        <dbReference type="ARBA" id="ARBA00048525"/>
    </source>
</evidence>
<dbReference type="GO" id="GO:0005829">
    <property type="term" value="C:cytosol"/>
    <property type="evidence" value="ECO:0007669"/>
    <property type="project" value="TreeGrafter"/>
</dbReference>
<feature type="domain" description="Pyrimidine nucleoside phosphorylase C-terminal" evidence="12">
    <location>
        <begin position="345"/>
        <end position="419"/>
    </location>
</feature>
<evidence type="ECO:0000256" key="8">
    <source>
        <dbReference type="ARBA" id="ARBA00022676"/>
    </source>
</evidence>
<dbReference type="PANTHER" id="PTHR10515:SF0">
    <property type="entry name" value="THYMIDINE PHOSPHORYLASE"/>
    <property type="match status" value="1"/>
</dbReference>
<dbReference type="InterPro" id="IPR000053">
    <property type="entry name" value="Thymidine/pyrmidine_PPase"/>
</dbReference>
<evidence type="ECO:0000313" key="14">
    <source>
        <dbReference type="Proteomes" id="UP000241639"/>
    </source>
</evidence>
<dbReference type="InterPro" id="IPR017872">
    <property type="entry name" value="Pyrmidine_PPase_CS"/>
</dbReference>
<evidence type="ECO:0000256" key="5">
    <source>
        <dbReference type="ARBA" id="ARBA00011738"/>
    </source>
</evidence>
<dbReference type="Pfam" id="PF02885">
    <property type="entry name" value="Glycos_trans_3N"/>
    <property type="match status" value="1"/>
</dbReference>
<dbReference type="SUPFAM" id="SSF52418">
    <property type="entry name" value="Nucleoside phosphorylase/phosphoribosyltransferase catalytic domain"/>
    <property type="match status" value="1"/>
</dbReference>
<evidence type="ECO:0000256" key="4">
    <source>
        <dbReference type="ARBA" id="ARBA00006915"/>
    </source>
</evidence>
<dbReference type="GO" id="GO:0006206">
    <property type="term" value="P:pyrimidine nucleobase metabolic process"/>
    <property type="evidence" value="ECO:0007669"/>
    <property type="project" value="InterPro"/>
</dbReference>
<dbReference type="Pfam" id="PF07831">
    <property type="entry name" value="PYNP_C"/>
    <property type="match status" value="1"/>
</dbReference>
<comment type="subunit">
    <text evidence="5">Homodimer.</text>
</comment>
<comment type="caution">
    <text evidence="13">The sequence shown here is derived from an EMBL/GenBank/DDBJ whole genome shotgun (WGS) entry which is preliminary data.</text>
</comment>
<evidence type="ECO:0000256" key="6">
    <source>
        <dbReference type="ARBA" id="ARBA00011889"/>
    </source>
</evidence>
<keyword evidence="9" id="KW-0808">Transferase</keyword>
<evidence type="ECO:0000256" key="7">
    <source>
        <dbReference type="ARBA" id="ARBA00014680"/>
    </source>
</evidence>
<dbReference type="FunFam" id="3.40.1030.10:FF:000003">
    <property type="entry name" value="Pyrimidine-nucleoside phosphorylase"/>
    <property type="match status" value="1"/>
</dbReference>
<evidence type="ECO:0000259" key="12">
    <source>
        <dbReference type="SMART" id="SM00941"/>
    </source>
</evidence>
<dbReference type="NCBIfam" id="NF004747">
    <property type="entry name" value="PRK06078.1"/>
    <property type="match status" value="1"/>
</dbReference>
<evidence type="ECO:0000256" key="3">
    <source>
        <dbReference type="ARBA" id="ARBA00003877"/>
    </source>
</evidence>
<dbReference type="InterPro" id="IPR000312">
    <property type="entry name" value="Glycosyl_Trfase_fam3"/>
</dbReference>